<gene>
    <name evidence="3" type="ORF">FOY91_05150</name>
</gene>
<evidence type="ECO:0000256" key="1">
    <source>
        <dbReference type="SAM" id="MobiDB-lite"/>
    </source>
</evidence>
<reference evidence="3 4" key="1">
    <citation type="submission" date="2019-07" db="EMBL/GenBank/DDBJ databases">
        <title>Sphingomonas solaris sp. nov., isolated from a solar panel from Boston, Massachusetts.</title>
        <authorList>
            <person name="Tanner K."/>
            <person name="Pascual J."/>
            <person name="Mancuso C."/>
            <person name="Pereto J."/>
            <person name="Khalil A."/>
            <person name="Vilanova C."/>
        </authorList>
    </citation>
    <scope>NUCLEOTIDE SEQUENCE [LARGE SCALE GENOMIC DNA]</scope>
    <source>
        <strain evidence="3 4">R4DWN</strain>
    </source>
</reference>
<accession>A0A558R9U4</accession>
<dbReference type="Proteomes" id="UP000318681">
    <property type="component" value="Unassembled WGS sequence"/>
</dbReference>
<evidence type="ECO:0000313" key="3">
    <source>
        <dbReference type="EMBL" id="TVV76128.1"/>
    </source>
</evidence>
<dbReference type="AlphaFoldDB" id="A0A558R9U4"/>
<dbReference type="EMBL" id="VNIM01000013">
    <property type="protein sequence ID" value="TVV76128.1"/>
    <property type="molecule type" value="Genomic_DNA"/>
</dbReference>
<comment type="caution">
    <text evidence="3">The sequence shown here is derived from an EMBL/GenBank/DDBJ whole genome shotgun (WGS) entry which is preliminary data.</text>
</comment>
<feature type="chain" id="PRO_5021727393" description="Preprotein translocase subunit YajC" evidence="2">
    <location>
        <begin position="23"/>
        <end position="567"/>
    </location>
</feature>
<protein>
    <recommendedName>
        <fullName evidence="5">Preprotein translocase subunit YajC</fullName>
    </recommendedName>
</protein>
<keyword evidence="2" id="KW-0732">Signal</keyword>
<feature type="region of interest" description="Disordered" evidence="1">
    <location>
        <begin position="21"/>
        <end position="59"/>
    </location>
</feature>
<feature type="compositionally biased region" description="Low complexity" evidence="1">
    <location>
        <begin position="21"/>
        <end position="41"/>
    </location>
</feature>
<evidence type="ECO:0008006" key="5">
    <source>
        <dbReference type="Google" id="ProtNLM"/>
    </source>
</evidence>
<organism evidence="3 4">
    <name type="scientific">Alterirhizorhabdus solaris</name>
    <dbReference type="NCBI Taxonomy" id="2529389"/>
    <lineage>
        <taxon>Bacteria</taxon>
        <taxon>Pseudomonadati</taxon>
        <taxon>Pseudomonadota</taxon>
        <taxon>Alphaproteobacteria</taxon>
        <taxon>Sphingomonadales</taxon>
        <taxon>Rhizorhabdaceae</taxon>
        <taxon>Alterirhizorhabdus</taxon>
    </lineage>
</organism>
<feature type="signal peptide" evidence="2">
    <location>
        <begin position="1"/>
        <end position="22"/>
    </location>
</feature>
<dbReference type="RefSeq" id="WP_145148819.1">
    <property type="nucleotide sequence ID" value="NZ_VNIM01000013.1"/>
</dbReference>
<dbReference type="OrthoDB" id="7416805at2"/>
<keyword evidence="4" id="KW-1185">Reference proteome</keyword>
<name>A0A558R9U4_9SPHN</name>
<sequence length="567" mass="60219">MVNTAFTAIVLAMPASPAAAQAVPVSSGSSTSSDTARSDSTAADDRPAKSGTTRPRRSITPYLEVQQVIDFDLAGNDPRGTNTYTAVAAGVQASVDTRNLSGTIDYRYEHRFGWGDGLADQDIHTGLARGRVGLVPDLVSLEGGLLATRARTDIRGDAPTLLIGDQSNLSQVYGLYAGPALATRVGDLDVAASYRFGYVKVKTSTDFALAAGQPRLDGYDSSTNHAAAASVGMRPGVLGVGWKLSAGYEREDTAQLDQRYDGKFVRAEVTVPVSRTLALVGSVGYEKIEASQRAPLIDAAGQPVVNSNGRYVTDPASPRLLAYDTDGLIYDGGVIWRPNRRTTLEARLGHRYGGTIFNGSFDWQIDSRSGLRIGVYDQIDSFGRGLTRGISSLPTQFTLARNPFGNAFTGCVFGATPGTGGCLNNVFQSISTANFRSRGVYALYSGRNGRWTYGLGGGYSQRRFLAPEIPGLFTLNGVEDESWSVQGNLGRRITTDSGVDFAVYGDLYRSGIAGAGDVKSGAATANYYRTLGDHLTANAAVGLFAFDTEGFETDVSGTLLLGMRYAF</sequence>
<evidence type="ECO:0000313" key="4">
    <source>
        <dbReference type="Proteomes" id="UP000318681"/>
    </source>
</evidence>
<evidence type="ECO:0000256" key="2">
    <source>
        <dbReference type="SAM" id="SignalP"/>
    </source>
</evidence>
<proteinExistence type="predicted"/>